<dbReference type="GO" id="GO:0016020">
    <property type="term" value="C:membrane"/>
    <property type="evidence" value="ECO:0007669"/>
    <property type="project" value="UniProtKB-SubCell"/>
</dbReference>
<evidence type="ECO:0000256" key="4">
    <source>
        <dbReference type="ARBA" id="ARBA00023136"/>
    </source>
</evidence>
<keyword evidence="8" id="KW-0282">Flagellum</keyword>
<keyword evidence="8" id="KW-0969">Cilium</keyword>
<evidence type="ECO:0000313" key="8">
    <source>
        <dbReference type="EMBL" id="KAF9738543.1"/>
    </source>
</evidence>
<keyword evidence="3 6" id="KW-1133">Transmembrane helix</keyword>
<evidence type="ECO:0000256" key="1">
    <source>
        <dbReference type="ARBA" id="ARBA00004141"/>
    </source>
</evidence>
<name>A0A9P6GNB5_9PLEO</name>
<dbReference type="AlphaFoldDB" id="A0A9P6GNB5"/>
<dbReference type="PANTHER" id="PTHR33048:SF92">
    <property type="entry name" value="INTEGRAL MEMBRANE PROTEIN"/>
    <property type="match status" value="1"/>
</dbReference>
<dbReference type="OrthoDB" id="444631at2759"/>
<organism evidence="8 9">
    <name type="scientific">Paraphaeosphaeria minitans</name>
    <dbReference type="NCBI Taxonomy" id="565426"/>
    <lineage>
        <taxon>Eukaryota</taxon>
        <taxon>Fungi</taxon>
        <taxon>Dikarya</taxon>
        <taxon>Ascomycota</taxon>
        <taxon>Pezizomycotina</taxon>
        <taxon>Dothideomycetes</taxon>
        <taxon>Pleosporomycetidae</taxon>
        <taxon>Pleosporales</taxon>
        <taxon>Massarineae</taxon>
        <taxon>Didymosphaeriaceae</taxon>
        <taxon>Paraphaeosphaeria</taxon>
    </lineage>
</organism>
<feature type="transmembrane region" description="Helical" evidence="6">
    <location>
        <begin position="251"/>
        <end position="274"/>
    </location>
</feature>
<feature type="transmembrane region" description="Helical" evidence="6">
    <location>
        <begin position="45"/>
        <end position="64"/>
    </location>
</feature>
<feature type="domain" description="Rhodopsin" evidence="7">
    <location>
        <begin position="198"/>
        <end position="276"/>
    </location>
</feature>
<comment type="caution">
    <text evidence="8">The sequence shown here is derived from an EMBL/GenBank/DDBJ whole genome shotgun (WGS) entry which is preliminary data.</text>
</comment>
<evidence type="ECO:0000259" key="7">
    <source>
        <dbReference type="Pfam" id="PF20684"/>
    </source>
</evidence>
<keyword evidence="9" id="KW-1185">Reference proteome</keyword>
<reference evidence="8" key="1">
    <citation type="journal article" date="2020" name="Mol. Plant Microbe Interact.">
        <title>Genome Sequence of the Biocontrol Agent Coniothyrium minitans strain Conio (IMI 134523).</title>
        <authorList>
            <person name="Patel D."/>
            <person name="Shittu T.A."/>
            <person name="Baroncelli R."/>
            <person name="Muthumeenakshi S."/>
            <person name="Osborne T.H."/>
            <person name="Janganan T.K."/>
            <person name="Sreenivasaprasad S."/>
        </authorList>
    </citation>
    <scope>NUCLEOTIDE SEQUENCE</scope>
    <source>
        <strain evidence="8">Conio</strain>
    </source>
</reference>
<protein>
    <submittedName>
        <fullName evidence="8">Archaeal flagellin n-terminal-like domain-containing protein</fullName>
    </submittedName>
</protein>
<sequence>MAQGAAPEAVIPTEATLMALAMVLASGRLVPRAVQRIHPTASDSFLIASILNMLALFITDTMTYKLGGMSEAEPSEADLVKLKKIQFAGNYFYDTGIYLPKLAIVALYYRLIPPTMPWLRRALYIVSAFVGAAMVTTCFLDTFWCGRQVSLNWSTDEEACNTFSSKEVFRTDWALNVMSDLSSESPRRHRKSHTHASAVFTLPFPLLYKLQLGRRQIWGLVITFGLGVITVSVSVVRFATIEVIHAWTNVYVLSMAEMAVSIMVVALPSMRSFLRRGSLFSSKKTYGSSTSRTGYGVQTPIVTFGTSGRKKARMDDILDDSGSEVELNTMQRKDVIYETKQVSVQFSNSLDETDFSKGRNP</sequence>
<feature type="domain" description="Rhodopsin" evidence="7">
    <location>
        <begin position="28"/>
        <end position="181"/>
    </location>
</feature>
<gene>
    <name evidence="8" type="ORF">PMIN01_03826</name>
</gene>
<evidence type="ECO:0000256" key="6">
    <source>
        <dbReference type="SAM" id="Phobius"/>
    </source>
</evidence>
<dbReference type="EMBL" id="WJXW01000003">
    <property type="protein sequence ID" value="KAF9738543.1"/>
    <property type="molecule type" value="Genomic_DNA"/>
</dbReference>
<dbReference type="Proteomes" id="UP000756921">
    <property type="component" value="Unassembled WGS sequence"/>
</dbReference>
<evidence type="ECO:0000313" key="9">
    <source>
        <dbReference type="Proteomes" id="UP000756921"/>
    </source>
</evidence>
<evidence type="ECO:0000256" key="3">
    <source>
        <dbReference type="ARBA" id="ARBA00022989"/>
    </source>
</evidence>
<evidence type="ECO:0000256" key="2">
    <source>
        <dbReference type="ARBA" id="ARBA00022692"/>
    </source>
</evidence>
<comment type="subcellular location">
    <subcellularLocation>
        <location evidence="1">Membrane</location>
        <topology evidence="1">Multi-pass membrane protein</topology>
    </subcellularLocation>
</comment>
<feature type="transmembrane region" description="Helical" evidence="6">
    <location>
        <begin position="123"/>
        <end position="144"/>
    </location>
</feature>
<dbReference type="PANTHER" id="PTHR33048">
    <property type="entry name" value="PTH11-LIKE INTEGRAL MEMBRANE PROTEIN (AFU_ORTHOLOGUE AFUA_5G11245)"/>
    <property type="match status" value="1"/>
</dbReference>
<dbReference type="InterPro" id="IPR049326">
    <property type="entry name" value="Rhodopsin_dom_fungi"/>
</dbReference>
<accession>A0A9P6GNB5</accession>
<comment type="similarity">
    <text evidence="5">Belongs to the SAT4 family.</text>
</comment>
<dbReference type="InterPro" id="IPR052337">
    <property type="entry name" value="SAT4-like"/>
</dbReference>
<keyword evidence="2 6" id="KW-0812">Transmembrane</keyword>
<feature type="transmembrane region" description="Helical" evidence="6">
    <location>
        <begin position="217"/>
        <end position="239"/>
    </location>
</feature>
<keyword evidence="4 6" id="KW-0472">Membrane</keyword>
<keyword evidence="8" id="KW-0966">Cell projection</keyword>
<feature type="transmembrane region" description="Helical" evidence="6">
    <location>
        <begin position="91"/>
        <end position="111"/>
    </location>
</feature>
<evidence type="ECO:0000256" key="5">
    <source>
        <dbReference type="ARBA" id="ARBA00038359"/>
    </source>
</evidence>
<dbReference type="Pfam" id="PF20684">
    <property type="entry name" value="Fung_rhodopsin"/>
    <property type="match status" value="2"/>
</dbReference>
<proteinExistence type="inferred from homology"/>